<gene>
    <name evidence="2" type="ORF">HY29_15990</name>
</gene>
<keyword evidence="1" id="KW-0472">Membrane</keyword>
<dbReference type="EMBL" id="AWFF01000045">
    <property type="protein sequence ID" value="KCZ53771.1"/>
    <property type="molecule type" value="Genomic_DNA"/>
</dbReference>
<dbReference type="Proteomes" id="UP000027037">
    <property type="component" value="Unassembled WGS sequence"/>
</dbReference>
<evidence type="ECO:0000313" key="2">
    <source>
        <dbReference type="EMBL" id="KCZ53771.1"/>
    </source>
</evidence>
<protein>
    <recommendedName>
        <fullName evidence="4">DUF3995 domain-containing protein</fullName>
    </recommendedName>
</protein>
<accession>A0A062U0C1</accession>
<dbReference type="RefSeq" id="WP_051601453.1">
    <property type="nucleotide sequence ID" value="NZ_AWFF01000045.1"/>
</dbReference>
<keyword evidence="3" id="KW-1185">Reference proteome</keyword>
<reference evidence="2 3" key="1">
    <citation type="journal article" date="2014" name="Antonie Van Leeuwenhoek">
        <title>Hyphomonas beringensis sp. nov. and Hyphomonas chukchiensis sp. nov., isolated from surface seawater of the Bering Sea and Chukchi Sea.</title>
        <authorList>
            <person name="Li C."/>
            <person name="Lai Q."/>
            <person name="Li G."/>
            <person name="Dong C."/>
            <person name="Wang J."/>
            <person name="Liao Y."/>
            <person name="Shao Z."/>
        </authorList>
    </citation>
    <scope>NUCLEOTIDE SEQUENCE [LARGE SCALE GENOMIC DNA]</scope>
    <source>
        <strain evidence="2 3">25B14_1</strain>
    </source>
</reference>
<dbReference type="STRING" id="1280946.HY29_15990"/>
<keyword evidence="1" id="KW-1133">Transmembrane helix</keyword>
<evidence type="ECO:0008006" key="4">
    <source>
        <dbReference type="Google" id="ProtNLM"/>
    </source>
</evidence>
<dbReference type="Pfam" id="PF13160">
    <property type="entry name" value="DUF3995"/>
    <property type="match status" value="1"/>
</dbReference>
<dbReference type="AlphaFoldDB" id="A0A062U0C1"/>
<comment type="caution">
    <text evidence="2">The sequence shown here is derived from an EMBL/GenBank/DDBJ whole genome shotgun (WGS) entry which is preliminary data.</text>
</comment>
<dbReference type="OrthoDB" id="344976at2"/>
<feature type="transmembrane region" description="Helical" evidence="1">
    <location>
        <begin position="53"/>
        <end position="78"/>
    </location>
</feature>
<evidence type="ECO:0000313" key="3">
    <source>
        <dbReference type="Proteomes" id="UP000027037"/>
    </source>
</evidence>
<dbReference type="InterPro" id="IPR025058">
    <property type="entry name" value="DUF3995"/>
</dbReference>
<organism evidence="2 3">
    <name type="scientific">Hyphomonas beringensis</name>
    <dbReference type="NCBI Taxonomy" id="1280946"/>
    <lineage>
        <taxon>Bacteria</taxon>
        <taxon>Pseudomonadati</taxon>
        <taxon>Pseudomonadota</taxon>
        <taxon>Alphaproteobacteria</taxon>
        <taxon>Hyphomonadales</taxon>
        <taxon>Hyphomonadaceae</taxon>
        <taxon>Hyphomonas</taxon>
    </lineage>
</organism>
<dbReference type="eggNOG" id="ENOG50331A6">
    <property type="taxonomic scope" value="Bacteria"/>
</dbReference>
<feature type="transmembrane region" description="Helical" evidence="1">
    <location>
        <begin position="134"/>
        <end position="154"/>
    </location>
</feature>
<evidence type="ECO:0000256" key="1">
    <source>
        <dbReference type="SAM" id="Phobius"/>
    </source>
</evidence>
<sequence>MVSQILSPVLVLVLTCLGLLHLSWAMGSHFPCANEQALARAVVGRRGITRMPSAAACVFMAFWLLVAAFWAAALGGFVDLPMNGRLSKWLLALGGFAAGMVFMGRGIIGILPAFERALPELPFLKLNRRIYSPLSFLVGIGFILLVLALPNWGWRLGGGG</sequence>
<proteinExistence type="predicted"/>
<name>A0A062U0C1_9PROT</name>
<keyword evidence="1" id="KW-0812">Transmembrane</keyword>
<feature type="transmembrane region" description="Helical" evidence="1">
    <location>
        <begin position="90"/>
        <end position="114"/>
    </location>
</feature>